<evidence type="ECO:0000259" key="4">
    <source>
        <dbReference type="PROSITE" id="PS50835"/>
    </source>
</evidence>
<dbReference type="PANTHER" id="PTHR21261">
    <property type="entry name" value="BEAT PROTEIN"/>
    <property type="match status" value="1"/>
</dbReference>
<dbReference type="InterPro" id="IPR007110">
    <property type="entry name" value="Ig-like_dom"/>
</dbReference>
<dbReference type="SUPFAM" id="SSF48726">
    <property type="entry name" value="Immunoglobulin"/>
    <property type="match status" value="1"/>
</dbReference>
<dbReference type="Pfam" id="PF08205">
    <property type="entry name" value="C2-set_2"/>
    <property type="match status" value="1"/>
</dbReference>
<dbReference type="OrthoDB" id="6415662at2759"/>
<keyword evidence="6" id="KW-1185">Reference proteome</keyword>
<comment type="caution">
    <text evidence="5">The sequence shown here is derived from an EMBL/GenBank/DDBJ whole genome shotgun (WGS) entry which is preliminary data.</text>
</comment>
<keyword evidence="1" id="KW-1015">Disulfide bond</keyword>
<sequence>MSSILLLCIILILLLEKETTNSLRLLKLVVPTVKYRGENALLECQYELNNRSVNHRQQQQYYQSAGNKNNNNNNKNSGFESSNSHYNYRRNNYLYYDNDEDMDEILYSVKWYKDETEFYRFIPRASVPQNSYSFDGIKVDHKRSNSHKVFLRNVSLKSSGIYKCEVSLEGPSFSSVQASEYMLVVYLPNSGPFIQGEEQAYQSGDKLNLNCTSARSHPPSKLQFFINDNPITNPKYIIHYHETHHNHGLITTSIGLDMRILPQYFEQNAMRIKCVATISPVIWSGNKETIIQQQGLQQFDIPLPSIDTREAMFLVKSSAITIKSMTQFIITLLLLLKFTYR</sequence>
<evidence type="ECO:0000256" key="3">
    <source>
        <dbReference type="SAM" id="SignalP"/>
    </source>
</evidence>
<dbReference type="InterPro" id="IPR013783">
    <property type="entry name" value="Ig-like_fold"/>
</dbReference>
<feature type="signal peptide" evidence="3">
    <location>
        <begin position="1"/>
        <end position="22"/>
    </location>
</feature>
<dbReference type="EMBL" id="JADBJN010000003">
    <property type="protein sequence ID" value="KAG5669709.1"/>
    <property type="molecule type" value="Genomic_DNA"/>
</dbReference>
<gene>
    <name evidence="5" type="ORF">PVAND_000005</name>
</gene>
<feature type="domain" description="Ig-like" evidence="4">
    <location>
        <begin position="108"/>
        <end position="174"/>
    </location>
</feature>
<evidence type="ECO:0000256" key="2">
    <source>
        <dbReference type="SAM" id="MobiDB-lite"/>
    </source>
</evidence>
<dbReference type="PANTHER" id="PTHR21261:SF14">
    <property type="entry name" value="BEATEN PATH IV, ISOFORM B"/>
    <property type="match status" value="1"/>
</dbReference>
<evidence type="ECO:0000313" key="6">
    <source>
        <dbReference type="Proteomes" id="UP001107558"/>
    </source>
</evidence>
<accession>A0A9J6BIR5</accession>
<reference evidence="5" key="1">
    <citation type="submission" date="2021-03" db="EMBL/GenBank/DDBJ databases">
        <title>Chromosome level genome of the anhydrobiotic midge Polypedilum vanderplanki.</title>
        <authorList>
            <person name="Yoshida Y."/>
            <person name="Kikawada T."/>
            <person name="Gusev O."/>
        </authorList>
    </citation>
    <scope>NUCLEOTIDE SEQUENCE</scope>
    <source>
        <strain evidence="5">NIAS01</strain>
        <tissue evidence="5">Whole body or cell culture</tissue>
    </source>
</reference>
<dbReference type="Gene3D" id="2.60.40.10">
    <property type="entry name" value="Immunoglobulins"/>
    <property type="match status" value="2"/>
</dbReference>
<organism evidence="5 6">
    <name type="scientific">Polypedilum vanderplanki</name>
    <name type="common">Sleeping chironomid midge</name>
    <dbReference type="NCBI Taxonomy" id="319348"/>
    <lineage>
        <taxon>Eukaryota</taxon>
        <taxon>Metazoa</taxon>
        <taxon>Ecdysozoa</taxon>
        <taxon>Arthropoda</taxon>
        <taxon>Hexapoda</taxon>
        <taxon>Insecta</taxon>
        <taxon>Pterygota</taxon>
        <taxon>Neoptera</taxon>
        <taxon>Endopterygota</taxon>
        <taxon>Diptera</taxon>
        <taxon>Nematocera</taxon>
        <taxon>Chironomoidea</taxon>
        <taxon>Chironomidae</taxon>
        <taxon>Chironominae</taxon>
        <taxon>Polypedilum</taxon>
        <taxon>Polypedilum</taxon>
    </lineage>
</organism>
<proteinExistence type="predicted"/>
<evidence type="ECO:0000313" key="5">
    <source>
        <dbReference type="EMBL" id="KAG5669709.1"/>
    </source>
</evidence>
<feature type="region of interest" description="Disordered" evidence="2">
    <location>
        <begin position="64"/>
        <end position="84"/>
    </location>
</feature>
<name>A0A9J6BIR5_POLVA</name>
<evidence type="ECO:0000256" key="1">
    <source>
        <dbReference type="ARBA" id="ARBA00023157"/>
    </source>
</evidence>
<dbReference type="PROSITE" id="PS50835">
    <property type="entry name" value="IG_LIKE"/>
    <property type="match status" value="1"/>
</dbReference>
<dbReference type="InterPro" id="IPR013162">
    <property type="entry name" value="CD80_C2-set"/>
</dbReference>
<feature type="chain" id="PRO_5039888013" description="Ig-like domain-containing protein" evidence="3">
    <location>
        <begin position="23"/>
        <end position="341"/>
    </location>
</feature>
<protein>
    <recommendedName>
        <fullName evidence="4">Ig-like domain-containing protein</fullName>
    </recommendedName>
</protein>
<dbReference type="AlphaFoldDB" id="A0A9J6BIR5"/>
<feature type="compositionally biased region" description="Low complexity" evidence="2">
    <location>
        <begin position="67"/>
        <end position="84"/>
    </location>
</feature>
<dbReference type="Proteomes" id="UP001107558">
    <property type="component" value="Chromosome 3"/>
</dbReference>
<keyword evidence="3" id="KW-0732">Signal</keyword>
<dbReference type="InterPro" id="IPR036179">
    <property type="entry name" value="Ig-like_dom_sf"/>
</dbReference>